<dbReference type="AlphaFoldDB" id="A0AAJ0GHF4"/>
<keyword evidence="3" id="KW-1185">Reference proteome</keyword>
<evidence type="ECO:0000259" key="1">
    <source>
        <dbReference type="Pfam" id="PF22636"/>
    </source>
</evidence>
<dbReference type="Proteomes" id="UP001271007">
    <property type="component" value="Unassembled WGS sequence"/>
</dbReference>
<dbReference type="Pfam" id="PF22636">
    <property type="entry name" value="FlK"/>
    <property type="match status" value="1"/>
</dbReference>
<dbReference type="EMBL" id="JAWDJX010000003">
    <property type="protein sequence ID" value="KAK3057606.1"/>
    <property type="molecule type" value="Genomic_DNA"/>
</dbReference>
<feature type="domain" description="Fluoroacetyl-CoA-specific thioesterase-like" evidence="1">
    <location>
        <begin position="32"/>
        <end position="126"/>
    </location>
</feature>
<proteinExistence type="predicted"/>
<dbReference type="Gene3D" id="3.10.129.10">
    <property type="entry name" value="Hotdog Thioesterase"/>
    <property type="match status" value="1"/>
</dbReference>
<dbReference type="PIRSF" id="PIRSF014972">
    <property type="entry name" value="FlK"/>
    <property type="match status" value="1"/>
</dbReference>
<dbReference type="PANTHER" id="PTHR36934">
    <property type="entry name" value="BLR0278 PROTEIN"/>
    <property type="match status" value="1"/>
</dbReference>
<dbReference type="InterPro" id="IPR054485">
    <property type="entry name" value="FlK-like_dom"/>
</dbReference>
<name>A0AAJ0GHF4_9PEZI</name>
<reference evidence="2" key="1">
    <citation type="submission" date="2023-04" db="EMBL/GenBank/DDBJ databases">
        <title>Black Yeasts Isolated from many extreme environments.</title>
        <authorList>
            <person name="Coleine C."/>
            <person name="Stajich J.E."/>
            <person name="Selbmann L."/>
        </authorList>
    </citation>
    <scope>NUCLEOTIDE SEQUENCE</scope>
    <source>
        <strain evidence="2">CCFEE 5312</strain>
    </source>
</reference>
<organism evidence="2 3">
    <name type="scientific">Extremus antarcticus</name>
    <dbReference type="NCBI Taxonomy" id="702011"/>
    <lineage>
        <taxon>Eukaryota</taxon>
        <taxon>Fungi</taxon>
        <taxon>Dikarya</taxon>
        <taxon>Ascomycota</taxon>
        <taxon>Pezizomycotina</taxon>
        <taxon>Dothideomycetes</taxon>
        <taxon>Dothideomycetidae</taxon>
        <taxon>Mycosphaerellales</taxon>
        <taxon>Extremaceae</taxon>
        <taxon>Extremus</taxon>
    </lineage>
</organism>
<dbReference type="PANTHER" id="PTHR36934:SF1">
    <property type="entry name" value="THIOESTERASE DOMAIN-CONTAINING PROTEIN"/>
    <property type="match status" value="1"/>
</dbReference>
<accession>A0AAJ0GHF4</accession>
<gene>
    <name evidence="2" type="ORF">LTR09_001790</name>
</gene>
<sequence>MAGGQLKDGTTLTSHFKVLESDLASVVSPDPTDVHARVLATPRVIAFMEMVSARMLVPHLAPGQLSVGVKVDDMTHSAATQVGKEVSVTATFLRKEGKKFLFDVVAADGAGEIGKARHERAIVDEERLMSGARKRAAGGSKI</sequence>
<comment type="caution">
    <text evidence="2">The sequence shown here is derived from an EMBL/GenBank/DDBJ whole genome shotgun (WGS) entry which is preliminary data.</text>
</comment>
<evidence type="ECO:0000313" key="3">
    <source>
        <dbReference type="Proteomes" id="UP001271007"/>
    </source>
</evidence>
<protein>
    <recommendedName>
        <fullName evidence="1">Fluoroacetyl-CoA-specific thioesterase-like domain-containing protein</fullName>
    </recommendedName>
</protein>
<dbReference type="SUPFAM" id="SSF54637">
    <property type="entry name" value="Thioesterase/thiol ester dehydrase-isomerase"/>
    <property type="match status" value="1"/>
</dbReference>
<dbReference type="InterPro" id="IPR029069">
    <property type="entry name" value="HotDog_dom_sf"/>
</dbReference>
<evidence type="ECO:0000313" key="2">
    <source>
        <dbReference type="EMBL" id="KAK3057606.1"/>
    </source>
</evidence>
<dbReference type="InterPro" id="IPR025540">
    <property type="entry name" value="FlK"/>
</dbReference>